<sequence length="398" mass="43216">MDRPRRERFDSAFRSRSLREQQQFLADLWAARGWDVSTEGRTLVAVRGGETKRIAIAKDSFLQTRAPPADATVIVALGGRDWPDATVYSVGDVFDMARYGLPEAQSDRLFSAHFGAVLSAPVASRPRRRWVRPLLVLVVLLLVAAAAVATGTIPLSGVQSATQGASPTATATSTQTPTATPVPRSIAPGFSTAGVENATLLAEAHREALGNRSYQWTIGYRESVAGSQTGSEVETVAVEAPNRYLSSVQRSGTLRAFPRPTASEDSFADGSFRYARRPAEPDGVAVRVIDPESVDGPGRQAVRAESYIDWYLSTENSRVVNSTTDDDGTQLYEVVGSGNEFPRSVTYTASAVIEESGLVRSMEVTYETRDGVRVTVWFEYDAMDETTVEPPLWAVNAR</sequence>
<organism evidence="3 4">
    <name type="scientific">Haloferax namakaokahaiae</name>
    <dbReference type="NCBI Taxonomy" id="1748331"/>
    <lineage>
        <taxon>Archaea</taxon>
        <taxon>Methanobacteriati</taxon>
        <taxon>Methanobacteriota</taxon>
        <taxon>Stenosarchaea group</taxon>
        <taxon>Halobacteria</taxon>
        <taxon>Halobacteriales</taxon>
        <taxon>Haloferacaceae</taxon>
        <taxon>Haloferax</taxon>
    </lineage>
</organism>
<gene>
    <name evidence="3" type="ORF">ACFQJC_03585</name>
</gene>
<keyword evidence="4" id="KW-1185">Reference proteome</keyword>
<keyword evidence="2" id="KW-1133">Transmembrane helix</keyword>
<reference evidence="3 4" key="1">
    <citation type="journal article" date="2019" name="Int. J. Syst. Evol. Microbiol.">
        <title>The Global Catalogue of Microorganisms (GCM) 10K type strain sequencing project: providing services to taxonomists for standard genome sequencing and annotation.</title>
        <authorList>
            <consortium name="The Broad Institute Genomics Platform"/>
            <consortium name="The Broad Institute Genome Sequencing Center for Infectious Disease"/>
            <person name="Wu L."/>
            <person name="Ma J."/>
        </authorList>
    </citation>
    <scope>NUCLEOTIDE SEQUENCE [LARGE SCALE GENOMIC DNA]</scope>
    <source>
        <strain evidence="3 4">DSM 29988</strain>
    </source>
</reference>
<evidence type="ECO:0000256" key="1">
    <source>
        <dbReference type="SAM" id="MobiDB-lite"/>
    </source>
</evidence>
<feature type="region of interest" description="Disordered" evidence="1">
    <location>
        <begin position="157"/>
        <end position="188"/>
    </location>
</feature>
<dbReference type="Proteomes" id="UP001596481">
    <property type="component" value="Unassembled WGS sequence"/>
</dbReference>
<dbReference type="AlphaFoldDB" id="A0ABD5ZBD3"/>
<name>A0ABD5ZBD3_9EURY</name>
<dbReference type="EMBL" id="JBHTAA010000001">
    <property type="protein sequence ID" value="MFC7202582.1"/>
    <property type="molecule type" value="Genomic_DNA"/>
</dbReference>
<feature type="compositionally biased region" description="Low complexity" evidence="1">
    <location>
        <begin position="159"/>
        <end position="181"/>
    </location>
</feature>
<comment type="caution">
    <text evidence="3">The sequence shown here is derived from an EMBL/GenBank/DDBJ whole genome shotgun (WGS) entry which is preliminary data.</text>
</comment>
<proteinExistence type="predicted"/>
<feature type="transmembrane region" description="Helical" evidence="2">
    <location>
        <begin position="134"/>
        <end position="155"/>
    </location>
</feature>
<keyword evidence="2" id="KW-0472">Membrane</keyword>
<protein>
    <submittedName>
        <fullName evidence="3">Uncharacterized protein</fullName>
    </submittedName>
</protein>
<evidence type="ECO:0000313" key="4">
    <source>
        <dbReference type="Proteomes" id="UP001596481"/>
    </source>
</evidence>
<dbReference type="RefSeq" id="WP_390221880.1">
    <property type="nucleotide sequence ID" value="NZ_JBHTAA010000001.1"/>
</dbReference>
<keyword evidence="2" id="KW-0812">Transmembrane</keyword>
<accession>A0ABD5ZBD3</accession>
<evidence type="ECO:0000256" key="2">
    <source>
        <dbReference type="SAM" id="Phobius"/>
    </source>
</evidence>
<evidence type="ECO:0000313" key="3">
    <source>
        <dbReference type="EMBL" id="MFC7202582.1"/>
    </source>
</evidence>